<protein>
    <recommendedName>
        <fullName evidence="5">WD40-like Beta Propeller Repeat</fullName>
    </recommendedName>
</protein>
<name>A0A0N7MQQ9_9BACT</name>
<reference evidence="2 3" key="1">
    <citation type="submission" date="2015-11" db="EMBL/GenBank/DDBJ databases">
        <authorList>
            <person name="Zhang Y."/>
            <person name="Guo Z."/>
        </authorList>
    </citation>
    <scope>NUCLEOTIDE SEQUENCE [LARGE SCALE GENOMIC DNA]</scope>
    <source>
        <strain evidence="2">JGI-4</strain>
    </source>
</reference>
<dbReference type="Gene3D" id="2.120.10.30">
    <property type="entry name" value="TolB, C-terminal domain"/>
    <property type="match status" value="1"/>
</dbReference>
<organism evidence="2 3">
    <name type="scientific">Candidatus Kryptonium thompsonii</name>
    <dbReference type="NCBI Taxonomy" id="1633631"/>
    <lineage>
        <taxon>Bacteria</taxon>
        <taxon>Pseudomonadati</taxon>
        <taxon>Candidatus Kryptoniota</taxon>
        <taxon>Candidatus Kryptonium</taxon>
    </lineage>
</organism>
<accession>A0A0P1M9Z9</accession>
<accession>A0A0S4MX16</accession>
<dbReference type="PROSITE" id="PS51257">
    <property type="entry name" value="PROKAR_LIPOPROTEIN"/>
    <property type="match status" value="1"/>
</dbReference>
<evidence type="ECO:0008006" key="5">
    <source>
        <dbReference type="Google" id="ProtNLM"/>
    </source>
</evidence>
<evidence type="ECO:0000313" key="4">
    <source>
        <dbReference type="Proteomes" id="UP000182200"/>
    </source>
</evidence>
<dbReference type="SUPFAM" id="SSF82171">
    <property type="entry name" value="DPP6 N-terminal domain-like"/>
    <property type="match status" value="1"/>
</dbReference>
<dbReference type="OrthoDB" id="9808643at2"/>
<dbReference type="RefSeq" id="WP_047134875.1">
    <property type="nucleotide sequence ID" value="NZ_CZVI01000012.1"/>
</dbReference>
<accession>A0A0N7MQQ9</accession>
<accession>A0A0P1LUV7</accession>
<dbReference type="InterPro" id="IPR011042">
    <property type="entry name" value="6-blade_b-propeller_TolB-like"/>
</dbReference>
<evidence type="ECO:0000313" key="1">
    <source>
        <dbReference type="EMBL" id="CUS87242.1"/>
    </source>
</evidence>
<reference evidence="1 4" key="2">
    <citation type="submission" date="2015-11" db="EMBL/GenBank/DDBJ databases">
        <authorList>
            <person name="Varghese N."/>
        </authorList>
    </citation>
    <scope>NUCLEOTIDE SEQUENCE [LARGE SCALE GENOMIC DNA]</scope>
    <source>
        <strain evidence="1 4">JGI-8</strain>
    </source>
</reference>
<dbReference type="Proteomes" id="UP000182200">
    <property type="component" value="Unassembled WGS sequence"/>
</dbReference>
<accession>A0A0P1P2X1</accession>
<sequence>MRIKTFILFIVLSTFIFGCDRKVKKIPIAHSLSSDEYVYFISQRDSLPSIYGISLNDYKIEKILPDTFAGVWEIKFSPLGNVALFKTADFEGTVGAGFFSIKNPRIYLFDITTGEVALLKTFDDSWSVKIRWLNADTVEVYRISGGYQTGENFKLEIYGFDSAGDLLYKREKEYDWRKGEFPEEVLDLKLNAPDGKKSVEIKNDSLLGVKRIYFWDGFKRFEIFETKWKIEQLEWSPDGMYFVFRVVNITPEVVERKNVKTGEIYFFDVEKRNLYKISSGSGFFNFRFIDDTRIVFDKGFENDAEIYMYDLFEKKMKQLTNDDYPDGVFGIPKVLGFSA</sequence>
<evidence type="ECO:0000313" key="3">
    <source>
        <dbReference type="Proteomes" id="UP000182011"/>
    </source>
</evidence>
<dbReference type="Proteomes" id="UP000182011">
    <property type="component" value="Unassembled WGS sequence"/>
</dbReference>
<dbReference type="AlphaFoldDB" id="A0A0N7MQQ9"/>
<dbReference type="EMBL" id="CZVI01000012">
    <property type="protein sequence ID" value="CUS87242.1"/>
    <property type="molecule type" value="Genomic_DNA"/>
</dbReference>
<gene>
    <name evidence="2" type="ORF">JGI4_00758</name>
    <name evidence="1" type="ORF">JGI8_01087</name>
</gene>
<dbReference type="EMBL" id="FAOP01000004">
    <property type="protein sequence ID" value="CUU03486.1"/>
    <property type="molecule type" value="Genomic_DNA"/>
</dbReference>
<accession>A0A0P1LYC9</accession>
<accession>A0A0P1M0V7</accession>
<keyword evidence="4" id="KW-1185">Reference proteome</keyword>
<accession>A0A0P1LM15</accession>
<accession>A0A0P1LNT1</accession>
<accession>A0A0N7MR40</accession>
<evidence type="ECO:0000313" key="2">
    <source>
        <dbReference type="EMBL" id="CUU03486.1"/>
    </source>
</evidence>
<accession>A0A0N7MUB3</accession>
<proteinExistence type="predicted"/>
<dbReference type="STRING" id="1633631.GCA_001442925_00758"/>
<accession>A0A0P1P8R5</accession>